<feature type="transmembrane region" description="Helical" evidence="6">
    <location>
        <begin position="12"/>
        <end position="31"/>
    </location>
</feature>
<dbReference type="InterPro" id="IPR037272">
    <property type="entry name" value="SNS_sf"/>
</dbReference>
<feature type="transmembrane region" description="Helical" evidence="6">
    <location>
        <begin position="85"/>
        <end position="109"/>
    </location>
</feature>
<feature type="transmembrane region" description="Helical" evidence="6">
    <location>
        <begin position="371"/>
        <end position="391"/>
    </location>
</feature>
<dbReference type="HOGENOM" id="CLU_006855_3_3_0"/>
<feature type="transmembrane region" description="Helical" evidence="6">
    <location>
        <begin position="139"/>
        <end position="158"/>
    </location>
</feature>
<dbReference type="NCBIfam" id="NF037979">
    <property type="entry name" value="Na_transp"/>
    <property type="match status" value="1"/>
</dbReference>
<feature type="transmembrane region" description="Helical" evidence="6">
    <location>
        <begin position="43"/>
        <end position="64"/>
    </location>
</feature>
<feature type="transmembrane region" description="Helical" evidence="6">
    <location>
        <begin position="247"/>
        <end position="271"/>
    </location>
</feature>
<dbReference type="STRING" id="880073.Cabys_188"/>
<keyword evidence="5 6" id="KW-0472">Membrane</keyword>
<dbReference type="CDD" id="cd10336">
    <property type="entry name" value="SLC6sbd_Tyt1-Like"/>
    <property type="match status" value="1"/>
</dbReference>
<dbReference type="EMBL" id="CM001402">
    <property type="protein sequence ID" value="EHO40418.1"/>
    <property type="molecule type" value="Genomic_DNA"/>
</dbReference>
<keyword evidence="3 6" id="KW-0812">Transmembrane</keyword>
<keyword evidence="4 6" id="KW-1133">Transmembrane helix</keyword>
<keyword evidence="9" id="KW-1185">Reference proteome</keyword>
<feature type="transmembrane region" description="Helical" evidence="6">
    <location>
        <begin position="344"/>
        <end position="365"/>
    </location>
</feature>
<dbReference type="OrthoDB" id="9762833at2"/>
<evidence type="ECO:0000256" key="5">
    <source>
        <dbReference type="ARBA" id="ARBA00023136"/>
    </source>
</evidence>
<gene>
    <name evidence="7" type="ORF">Cabys_188</name>
    <name evidence="8" type="ORF">Calab_0779</name>
</gene>
<evidence type="ECO:0000313" key="10">
    <source>
        <dbReference type="Proteomes" id="UP000183868"/>
    </source>
</evidence>
<evidence type="ECO:0000313" key="8">
    <source>
        <dbReference type="EMBL" id="EHO40418.1"/>
    </source>
</evidence>
<sequence precursor="true">MAKSKDFFTSRYGLIAATIGMAVGAGNIWRFPRLAGQYGGSFLIPWLLFLFLWSIPLLIVEFGVGKKTRKGTIGAFSKINKRFTWLGWFVGFCTTAILFYYSVVCGWSLKYFLLAVQGKIFTINHEQMWQSFTHFNPEALLYHFAAIALGVFIIYRGIVRGVERFSKIIVPLLFVLLLLAAVRAITLPNAEIGLHYFFRIEMHQFLNYRLWLDALSQSAWSTGAGWGLLLTYAIYARNQENIVSNSFLTGIGNNLASILAGLAIIPTVFALSANLDQAHEVLGAGNQGLAFIALPQLFEKMPAGLFFVSVFFLSLFFAALSSLISMIELATRVLMDFGLKRKRAVLSIGLATFLFGAPSALSLEFFNNQDWVWGLGLLLSGLFFAFVVNWIGVETFLSEWVNLDLKRRGLKIGGTILFKFLIPLQFVAMLGWWFWQAIQWNPETWWHPLRTYSLGTTLLQWMAVIAAGLWATKHFVRWLAAVKETE</sequence>
<name>H1XTI5_CALAY</name>
<dbReference type="PROSITE" id="PS50267">
    <property type="entry name" value="NA_NEUROTRAN_SYMP_3"/>
    <property type="match status" value="1"/>
</dbReference>
<feature type="transmembrane region" description="Helical" evidence="6">
    <location>
        <begin position="170"/>
        <end position="198"/>
    </location>
</feature>
<dbReference type="PaxDb" id="880073-Calab_0779"/>
<evidence type="ECO:0000256" key="4">
    <source>
        <dbReference type="ARBA" id="ARBA00022989"/>
    </source>
</evidence>
<dbReference type="InParanoid" id="H1XTI5"/>
<dbReference type="PRINTS" id="PR00176">
    <property type="entry name" value="NANEUSMPORT"/>
</dbReference>
<dbReference type="PANTHER" id="PTHR42948:SF1">
    <property type="entry name" value="TRANSPORTER"/>
    <property type="match status" value="1"/>
</dbReference>
<evidence type="ECO:0000256" key="6">
    <source>
        <dbReference type="SAM" id="Phobius"/>
    </source>
</evidence>
<feature type="transmembrane region" description="Helical" evidence="6">
    <location>
        <begin position="303"/>
        <end position="324"/>
    </location>
</feature>
<evidence type="ECO:0000256" key="2">
    <source>
        <dbReference type="ARBA" id="ARBA00022448"/>
    </source>
</evidence>
<accession>H1XTI5</accession>
<reference evidence="8 9" key="1">
    <citation type="submission" date="2011-09" db="EMBL/GenBank/DDBJ databases">
        <title>The permanent draft genome of Caldithrix abyssi DSM 13497.</title>
        <authorList>
            <consortium name="US DOE Joint Genome Institute (JGI-PGF)"/>
            <person name="Lucas S."/>
            <person name="Han J."/>
            <person name="Lapidus A."/>
            <person name="Bruce D."/>
            <person name="Goodwin L."/>
            <person name="Pitluck S."/>
            <person name="Peters L."/>
            <person name="Kyrpides N."/>
            <person name="Mavromatis K."/>
            <person name="Ivanova N."/>
            <person name="Mikhailova N."/>
            <person name="Chertkov O."/>
            <person name="Detter J.C."/>
            <person name="Tapia R."/>
            <person name="Han C."/>
            <person name="Land M."/>
            <person name="Hauser L."/>
            <person name="Markowitz V."/>
            <person name="Cheng J.-F."/>
            <person name="Hugenholtz P."/>
            <person name="Woyke T."/>
            <person name="Wu D."/>
            <person name="Spring S."/>
            <person name="Brambilla E."/>
            <person name="Klenk H.-P."/>
            <person name="Eisen J.A."/>
        </authorList>
    </citation>
    <scope>NUCLEOTIDE SEQUENCE [LARGE SCALE GENOMIC DNA]</scope>
    <source>
        <strain evidence="8 9">DSM 13497</strain>
    </source>
</reference>
<dbReference type="GO" id="GO:0016020">
    <property type="term" value="C:membrane"/>
    <property type="evidence" value="ECO:0007669"/>
    <property type="project" value="UniProtKB-SubCell"/>
</dbReference>
<dbReference type="KEGG" id="caby:Cabys_188"/>
<dbReference type="PANTHER" id="PTHR42948">
    <property type="entry name" value="TRANSPORTER"/>
    <property type="match status" value="1"/>
</dbReference>
<reference evidence="7 10" key="2">
    <citation type="submission" date="2016-11" db="EMBL/GenBank/DDBJ databases">
        <title>Genomic analysis of Caldithrix abyssi and proposal of a novel bacterial phylum Caldithrichaeota.</title>
        <authorList>
            <person name="Kublanov I."/>
            <person name="Sigalova O."/>
            <person name="Gavrilov S."/>
            <person name="Lebedinsky A."/>
            <person name="Ivanova N."/>
            <person name="Daum C."/>
            <person name="Reddy T."/>
            <person name="Klenk H.P."/>
            <person name="Goker M."/>
            <person name="Reva O."/>
            <person name="Miroshnichenko M."/>
            <person name="Kyprides N."/>
            <person name="Woyke T."/>
            <person name="Gelfand M."/>
        </authorList>
    </citation>
    <scope>NUCLEOTIDE SEQUENCE [LARGE SCALE GENOMIC DNA]</scope>
    <source>
        <strain evidence="7 10">LF13</strain>
    </source>
</reference>
<organism evidence="8 9">
    <name type="scientific">Caldithrix abyssi DSM 13497</name>
    <dbReference type="NCBI Taxonomy" id="880073"/>
    <lineage>
        <taxon>Bacteria</taxon>
        <taxon>Pseudomonadati</taxon>
        <taxon>Calditrichota</taxon>
        <taxon>Calditrichia</taxon>
        <taxon>Calditrichales</taxon>
        <taxon>Calditrichaceae</taxon>
        <taxon>Caldithrix</taxon>
    </lineage>
</organism>
<dbReference type="EMBL" id="CP018099">
    <property type="protein sequence ID" value="APF16939.1"/>
    <property type="molecule type" value="Genomic_DNA"/>
</dbReference>
<evidence type="ECO:0000313" key="7">
    <source>
        <dbReference type="EMBL" id="APF16939.1"/>
    </source>
</evidence>
<feature type="transmembrane region" description="Helical" evidence="6">
    <location>
        <begin position="454"/>
        <end position="471"/>
    </location>
</feature>
<dbReference type="Proteomes" id="UP000183868">
    <property type="component" value="Chromosome"/>
</dbReference>
<comment type="subcellular location">
    <subcellularLocation>
        <location evidence="1">Membrane</location>
        <topology evidence="1">Multi-pass membrane protein</topology>
    </subcellularLocation>
</comment>
<feature type="transmembrane region" description="Helical" evidence="6">
    <location>
        <begin position="218"/>
        <end position="235"/>
    </location>
</feature>
<keyword evidence="2" id="KW-0813">Transport</keyword>
<dbReference type="AlphaFoldDB" id="H1XTI5"/>
<evidence type="ECO:0000313" key="9">
    <source>
        <dbReference type="Proteomes" id="UP000004671"/>
    </source>
</evidence>
<evidence type="ECO:0000256" key="1">
    <source>
        <dbReference type="ARBA" id="ARBA00004141"/>
    </source>
</evidence>
<dbReference type="SUPFAM" id="SSF161070">
    <property type="entry name" value="SNF-like"/>
    <property type="match status" value="1"/>
</dbReference>
<dbReference type="eggNOG" id="COG0733">
    <property type="taxonomic scope" value="Bacteria"/>
</dbReference>
<protein>
    <submittedName>
        <fullName evidence="7">Neurotransmitter:Na+ symporter, NSS family</fullName>
    </submittedName>
    <submittedName>
        <fullName evidence="8">Sodium:neurotransmitter symporter</fullName>
    </submittedName>
</protein>
<feature type="transmembrane region" description="Helical" evidence="6">
    <location>
        <begin position="412"/>
        <end position="434"/>
    </location>
</feature>
<dbReference type="RefSeq" id="WP_006927394.1">
    <property type="nucleotide sequence ID" value="NZ_CM001402.1"/>
</dbReference>
<dbReference type="Pfam" id="PF00209">
    <property type="entry name" value="SNF"/>
    <property type="match status" value="2"/>
</dbReference>
<dbReference type="InterPro" id="IPR047218">
    <property type="entry name" value="YocR/YhdH-like"/>
</dbReference>
<dbReference type="InterPro" id="IPR000175">
    <property type="entry name" value="Na/ntran_symport"/>
</dbReference>
<evidence type="ECO:0000256" key="3">
    <source>
        <dbReference type="ARBA" id="ARBA00022692"/>
    </source>
</evidence>
<dbReference type="Proteomes" id="UP000004671">
    <property type="component" value="Chromosome"/>
</dbReference>
<proteinExistence type="predicted"/>